<comment type="similarity">
    <text evidence="3">Belongs to the etk/wzc family.</text>
</comment>
<keyword evidence="5" id="KW-1003">Cell membrane</keyword>
<dbReference type="PANTHER" id="PTHR32309">
    <property type="entry name" value="TYROSINE-PROTEIN KINASE"/>
    <property type="match status" value="1"/>
</dbReference>
<evidence type="ECO:0000256" key="10">
    <source>
        <dbReference type="ARBA" id="ARBA00022777"/>
    </source>
</evidence>
<evidence type="ECO:0000256" key="15">
    <source>
        <dbReference type="ARBA" id="ARBA00051245"/>
    </source>
</evidence>
<dbReference type="InterPro" id="IPR003856">
    <property type="entry name" value="LPS_length_determ_N"/>
</dbReference>
<keyword evidence="13 18" id="KW-0472">Membrane</keyword>
<dbReference type="Proteomes" id="UP001595796">
    <property type="component" value="Unassembled WGS sequence"/>
</dbReference>
<evidence type="ECO:0000256" key="16">
    <source>
        <dbReference type="SAM" id="Coils"/>
    </source>
</evidence>
<keyword evidence="6" id="KW-0997">Cell inner membrane</keyword>
<evidence type="ECO:0000313" key="22">
    <source>
        <dbReference type="Proteomes" id="UP001595796"/>
    </source>
</evidence>
<evidence type="ECO:0000256" key="5">
    <source>
        <dbReference type="ARBA" id="ARBA00022475"/>
    </source>
</evidence>
<gene>
    <name evidence="21" type="ORF">ACFPFW_11460</name>
</gene>
<feature type="transmembrane region" description="Helical" evidence="18">
    <location>
        <begin position="300"/>
        <end position="321"/>
    </location>
</feature>
<evidence type="ECO:0000256" key="13">
    <source>
        <dbReference type="ARBA" id="ARBA00023136"/>
    </source>
</evidence>
<keyword evidence="9" id="KW-0547">Nucleotide-binding</keyword>
<comment type="similarity">
    <text evidence="2">Belongs to the CpsD/CapB family.</text>
</comment>
<evidence type="ECO:0000259" key="19">
    <source>
        <dbReference type="Pfam" id="PF02706"/>
    </source>
</evidence>
<keyword evidence="14" id="KW-0829">Tyrosine-protein kinase</keyword>
<evidence type="ECO:0000256" key="1">
    <source>
        <dbReference type="ARBA" id="ARBA00004429"/>
    </source>
</evidence>
<feature type="domain" description="AAA" evidence="20">
    <location>
        <begin position="402"/>
        <end position="530"/>
    </location>
</feature>
<dbReference type="CDD" id="cd05387">
    <property type="entry name" value="BY-kinase"/>
    <property type="match status" value="1"/>
</dbReference>
<dbReference type="Gene3D" id="3.40.50.300">
    <property type="entry name" value="P-loop containing nucleotide triphosphate hydrolases"/>
    <property type="match status" value="1"/>
</dbReference>
<proteinExistence type="inferred from homology"/>
<evidence type="ECO:0000256" key="14">
    <source>
        <dbReference type="ARBA" id="ARBA00023137"/>
    </source>
</evidence>
<dbReference type="InterPro" id="IPR027417">
    <property type="entry name" value="P-loop_NTPase"/>
</dbReference>
<reference evidence="22" key="1">
    <citation type="journal article" date="2019" name="Int. J. Syst. Evol. Microbiol.">
        <title>The Global Catalogue of Microorganisms (GCM) 10K type strain sequencing project: providing services to taxonomists for standard genome sequencing and annotation.</title>
        <authorList>
            <consortium name="The Broad Institute Genomics Platform"/>
            <consortium name="The Broad Institute Genome Sequencing Center for Infectious Disease"/>
            <person name="Wu L."/>
            <person name="Ma J."/>
        </authorList>
    </citation>
    <scope>NUCLEOTIDE SEQUENCE [LARGE SCALE GENOMIC DNA]</scope>
    <source>
        <strain evidence="22">CGMCC 1.16444</strain>
    </source>
</reference>
<feature type="compositionally biased region" description="Polar residues" evidence="17">
    <location>
        <begin position="126"/>
        <end position="152"/>
    </location>
</feature>
<keyword evidence="16" id="KW-0175">Coiled coil</keyword>
<dbReference type="PANTHER" id="PTHR32309:SF13">
    <property type="entry name" value="FERRIC ENTEROBACTIN TRANSPORT PROTEIN FEPE"/>
    <property type="match status" value="1"/>
</dbReference>
<evidence type="ECO:0000256" key="17">
    <source>
        <dbReference type="SAM" id="MobiDB-lite"/>
    </source>
</evidence>
<dbReference type="InterPro" id="IPR005702">
    <property type="entry name" value="Wzc-like_C"/>
</dbReference>
<evidence type="ECO:0000259" key="20">
    <source>
        <dbReference type="Pfam" id="PF13614"/>
    </source>
</evidence>
<feature type="region of interest" description="Disordered" evidence="17">
    <location>
        <begin position="600"/>
        <end position="627"/>
    </location>
</feature>
<feature type="compositionally biased region" description="Basic and acidic residues" evidence="17">
    <location>
        <begin position="1"/>
        <end position="19"/>
    </location>
</feature>
<evidence type="ECO:0000256" key="12">
    <source>
        <dbReference type="ARBA" id="ARBA00022989"/>
    </source>
</evidence>
<dbReference type="InterPro" id="IPR025669">
    <property type="entry name" value="AAA_dom"/>
</dbReference>
<dbReference type="EMBL" id="JBHSJF010000006">
    <property type="protein sequence ID" value="MFC5068626.1"/>
    <property type="molecule type" value="Genomic_DNA"/>
</dbReference>
<dbReference type="Pfam" id="PF13614">
    <property type="entry name" value="AAA_31"/>
    <property type="match status" value="1"/>
</dbReference>
<keyword evidence="10" id="KW-0418">Kinase</keyword>
<dbReference type="RefSeq" id="WP_114956169.1">
    <property type="nucleotide sequence ID" value="NZ_JBHSJF010000006.1"/>
</dbReference>
<evidence type="ECO:0000256" key="6">
    <source>
        <dbReference type="ARBA" id="ARBA00022519"/>
    </source>
</evidence>
<dbReference type="EC" id="2.7.10.2" evidence="4"/>
<comment type="caution">
    <text evidence="21">The sequence shown here is derived from an EMBL/GenBank/DDBJ whole genome shotgun (WGS) entry which is preliminary data.</text>
</comment>
<comment type="subcellular location">
    <subcellularLocation>
        <location evidence="1">Cell inner membrane</location>
        <topology evidence="1">Multi-pass membrane protein</topology>
    </subcellularLocation>
</comment>
<organism evidence="21 22">
    <name type="scientific">Flaviflagellibacter deserti</name>
    <dbReference type="NCBI Taxonomy" id="2267266"/>
    <lineage>
        <taxon>Bacteria</taxon>
        <taxon>Pseudomonadati</taxon>
        <taxon>Pseudomonadota</taxon>
        <taxon>Alphaproteobacteria</taxon>
        <taxon>Hyphomicrobiales</taxon>
        <taxon>Flaviflagellibacter</taxon>
    </lineage>
</organism>
<sequence length="627" mass="69053">MLRSLIDEHAKGERGEPSRRPAVHGSRRLWAVRPPPVDQDRHFLDVVRVLYRRRWMILTVAIIGAMLAAAVGLLIAPKYTAIAKIAVEPPQGSFDGRGPSLGEEIIIDTHIATLDSRGQMERVLDSLSSGTDAKTVSPTSVGSDADPTSNQGRGLSLAELARRLKTWSRIGVQRDKGLNLDQLERGSKITQAGRSRIIRVAFTSKNPQQAAALANRIVQLYVDAQYEQKRTSMNRELTRLGKRVAELKNEAEGTRSEAQVLVELQRRQDELRSQIEFISADVGVASLANTPERPSSSNPLLFILPASLICAIGASLFAVIVDRLDRRFRSERDVGDALGIPCIGLVPKIASRRRVRPHRYLLAEPFSAYSEAIKSAAATLKIVANNEESKVVLISSSVPMEGRSTLALSLAAYVAVLGRRVVLVDLDFRRASLLGKLSGRTDREIRDLHSQNRPPGEIIQPIPGLGLDYLPMPRRQADPLALVANEQMSSLLQELRDSYDCVIIDGPPVLGATEARLLPALADRVLFVVKWGDTRRDVAQNALRLLRDAGCLDKEWDELPVAIITQVNLKQHARYGFGDTGELRMRYRKYYARSMKAWRSAGPAARSTSNSGRRSVSPDAPAASPVE</sequence>
<comment type="catalytic activity">
    <reaction evidence="15">
        <text>L-tyrosyl-[protein] + ATP = O-phospho-L-tyrosyl-[protein] + ADP + H(+)</text>
        <dbReference type="Rhea" id="RHEA:10596"/>
        <dbReference type="Rhea" id="RHEA-COMP:10136"/>
        <dbReference type="Rhea" id="RHEA-COMP:20101"/>
        <dbReference type="ChEBI" id="CHEBI:15378"/>
        <dbReference type="ChEBI" id="CHEBI:30616"/>
        <dbReference type="ChEBI" id="CHEBI:46858"/>
        <dbReference type="ChEBI" id="CHEBI:61978"/>
        <dbReference type="ChEBI" id="CHEBI:456216"/>
        <dbReference type="EC" id="2.7.10.2"/>
    </reaction>
</comment>
<dbReference type="SUPFAM" id="SSF52540">
    <property type="entry name" value="P-loop containing nucleoside triphosphate hydrolases"/>
    <property type="match status" value="1"/>
</dbReference>
<feature type="region of interest" description="Disordered" evidence="17">
    <location>
        <begin position="125"/>
        <end position="152"/>
    </location>
</feature>
<accession>A0ABV9Z1J5</accession>
<evidence type="ECO:0000256" key="4">
    <source>
        <dbReference type="ARBA" id="ARBA00011903"/>
    </source>
</evidence>
<keyword evidence="8 18" id="KW-0812">Transmembrane</keyword>
<protein>
    <recommendedName>
        <fullName evidence="4">non-specific protein-tyrosine kinase</fullName>
        <ecNumber evidence="4">2.7.10.2</ecNumber>
    </recommendedName>
</protein>
<keyword evidence="22" id="KW-1185">Reference proteome</keyword>
<evidence type="ECO:0000256" key="11">
    <source>
        <dbReference type="ARBA" id="ARBA00022840"/>
    </source>
</evidence>
<feature type="region of interest" description="Disordered" evidence="17">
    <location>
        <begin position="1"/>
        <end position="24"/>
    </location>
</feature>
<dbReference type="Pfam" id="PF02706">
    <property type="entry name" value="Wzz"/>
    <property type="match status" value="1"/>
</dbReference>
<keyword evidence="12 18" id="KW-1133">Transmembrane helix</keyword>
<keyword evidence="11" id="KW-0067">ATP-binding</keyword>
<evidence type="ECO:0000256" key="18">
    <source>
        <dbReference type="SAM" id="Phobius"/>
    </source>
</evidence>
<evidence type="ECO:0000256" key="3">
    <source>
        <dbReference type="ARBA" id="ARBA00008883"/>
    </source>
</evidence>
<evidence type="ECO:0000256" key="9">
    <source>
        <dbReference type="ARBA" id="ARBA00022741"/>
    </source>
</evidence>
<evidence type="ECO:0000256" key="8">
    <source>
        <dbReference type="ARBA" id="ARBA00022692"/>
    </source>
</evidence>
<keyword evidence="7" id="KW-0808">Transferase</keyword>
<feature type="coiled-coil region" evidence="16">
    <location>
        <begin position="230"/>
        <end position="281"/>
    </location>
</feature>
<evidence type="ECO:0000256" key="7">
    <source>
        <dbReference type="ARBA" id="ARBA00022679"/>
    </source>
</evidence>
<evidence type="ECO:0000256" key="2">
    <source>
        <dbReference type="ARBA" id="ARBA00007316"/>
    </source>
</evidence>
<feature type="domain" description="Polysaccharide chain length determinant N-terminal" evidence="19">
    <location>
        <begin position="45"/>
        <end position="126"/>
    </location>
</feature>
<evidence type="ECO:0000313" key="21">
    <source>
        <dbReference type="EMBL" id="MFC5068626.1"/>
    </source>
</evidence>
<name>A0ABV9Z1J5_9HYPH</name>
<dbReference type="InterPro" id="IPR050445">
    <property type="entry name" value="Bact_polysacc_biosynth/exp"/>
</dbReference>
<feature type="transmembrane region" description="Helical" evidence="18">
    <location>
        <begin position="55"/>
        <end position="76"/>
    </location>
</feature>